<dbReference type="PANTHER" id="PTHR32039:SF7">
    <property type="entry name" value="COMPETENCE PROTEIN COMM"/>
    <property type="match status" value="1"/>
</dbReference>
<dbReference type="NCBIfam" id="TIGR00368">
    <property type="entry name" value="YifB family Mg chelatase-like AAA ATPase"/>
    <property type="match status" value="1"/>
</dbReference>
<organism evidence="3 4">
    <name type="scientific">Canibacter oris</name>
    <dbReference type="NCBI Taxonomy" id="1365628"/>
    <lineage>
        <taxon>Bacteria</taxon>
        <taxon>Bacillati</taxon>
        <taxon>Actinomycetota</taxon>
        <taxon>Actinomycetes</taxon>
        <taxon>Micrococcales</taxon>
        <taxon>Microbacteriaceae</taxon>
        <taxon>Canibacter</taxon>
    </lineage>
</organism>
<dbReference type="Pfam" id="PF13335">
    <property type="entry name" value="Mg_chelatase_C"/>
    <property type="match status" value="1"/>
</dbReference>
<evidence type="ECO:0000259" key="2">
    <source>
        <dbReference type="SMART" id="SM00382"/>
    </source>
</evidence>
<dbReference type="Pfam" id="PF13541">
    <property type="entry name" value="ChlI"/>
    <property type="match status" value="1"/>
</dbReference>
<dbReference type="InterPro" id="IPR027417">
    <property type="entry name" value="P-loop_NTPase"/>
</dbReference>
<dbReference type="InterPro" id="IPR045006">
    <property type="entry name" value="CHLI-like"/>
</dbReference>
<dbReference type="SUPFAM" id="SSF54211">
    <property type="entry name" value="Ribosomal protein S5 domain 2-like"/>
    <property type="match status" value="1"/>
</dbReference>
<gene>
    <name evidence="3" type="ORF">F5897_000035</name>
</gene>
<comment type="similarity">
    <text evidence="1">Belongs to the Mg-chelatase subunits D/I family. ComM subfamily.</text>
</comment>
<dbReference type="CDD" id="cd00009">
    <property type="entry name" value="AAA"/>
    <property type="match status" value="1"/>
</dbReference>
<dbReference type="GO" id="GO:0005524">
    <property type="term" value="F:ATP binding"/>
    <property type="evidence" value="ECO:0007669"/>
    <property type="project" value="InterPro"/>
</dbReference>
<dbReference type="Pfam" id="PF01078">
    <property type="entry name" value="Mg_chelatase"/>
    <property type="match status" value="1"/>
</dbReference>
<dbReference type="InterPro" id="IPR003593">
    <property type="entry name" value="AAA+_ATPase"/>
</dbReference>
<dbReference type="SMART" id="SM00382">
    <property type="entry name" value="AAA"/>
    <property type="match status" value="1"/>
</dbReference>
<dbReference type="SUPFAM" id="SSF52540">
    <property type="entry name" value="P-loop containing nucleoside triphosphate hydrolases"/>
    <property type="match status" value="1"/>
</dbReference>
<dbReference type="Gene3D" id="3.30.230.10">
    <property type="match status" value="1"/>
</dbReference>
<comment type="caution">
    <text evidence="3">The sequence shown here is derived from an EMBL/GenBank/DDBJ whole genome shotgun (WGS) entry which is preliminary data.</text>
</comment>
<dbReference type="RefSeq" id="WP_183304070.1">
    <property type="nucleotide sequence ID" value="NZ_JACIFD010000001.1"/>
</dbReference>
<feature type="domain" description="AAA+ ATPase" evidence="2">
    <location>
        <begin position="218"/>
        <end position="406"/>
    </location>
</feature>
<evidence type="ECO:0000256" key="1">
    <source>
        <dbReference type="ARBA" id="ARBA00006354"/>
    </source>
</evidence>
<sequence>MSNKITTAAAIAVTGISGNIVRVEAAVSNQLPGMVIIGLADTALHEAKQRVRLACANSELPLSKRFLTVNLSPAELPKYGSGFDLGIALSCLAASGTAPDPATANCVFIGELGLDGSVKHVSGLFAAVLAAKQQGYTKVMVATTAAAEAALVPGMTVVPVGNLRQAVQYLETGKIEAPAQATVAAVQQPAASLRQPPDLAEIVGQEKAVRALIIAAAGRHNLAMWGPPGSGKTMLARALSGILPPLDAAAALTCSSIAAVCGQRVTQLVKQAPFVAPHHSASTASLIGSSLGRGNIQPGDITRAHHGVLFLDEAPEFSARLLDALRQPLESGTITIQRAKIRAQLPADFQLVLAANPCPCGSAGDPLQNNHNPCICSPTQQQRYLAKISGPIADRIDIRVRLQPVQRLDPTGQGMVDSATARAQVTAARKRQQQRFAEQAWRYNSETPGTWLRSGPGRLPRQHTAVLDAALQQGKLTLRGYDRVLRVSWTIADLAGAARPEREHIATALSLRGNIT</sequence>
<dbReference type="EMBL" id="JACIFD010000001">
    <property type="protein sequence ID" value="MBB4070759.1"/>
    <property type="molecule type" value="Genomic_DNA"/>
</dbReference>
<dbReference type="Proteomes" id="UP000571183">
    <property type="component" value="Unassembled WGS sequence"/>
</dbReference>
<keyword evidence="4" id="KW-1185">Reference proteome</keyword>
<protein>
    <submittedName>
        <fullName evidence="3">Magnesium chelatase family protein</fullName>
    </submittedName>
</protein>
<dbReference type="InterPro" id="IPR025158">
    <property type="entry name" value="Mg_chelat-rel_C"/>
</dbReference>
<proteinExistence type="inferred from homology"/>
<evidence type="ECO:0000313" key="4">
    <source>
        <dbReference type="Proteomes" id="UP000571183"/>
    </source>
</evidence>
<reference evidence="3" key="1">
    <citation type="submission" date="2020-08" db="EMBL/GenBank/DDBJ databases">
        <title>Sequencing the genomes of 1000 actinobacteria strains.</title>
        <authorList>
            <person name="Klenk H.-P."/>
        </authorList>
    </citation>
    <scope>NUCLEOTIDE SEQUENCE [LARGE SCALE GENOMIC DNA]</scope>
    <source>
        <strain evidence="3">DSM 27064</strain>
    </source>
</reference>
<dbReference type="Gene3D" id="3.40.50.300">
    <property type="entry name" value="P-loop containing nucleotide triphosphate hydrolases"/>
    <property type="match status" value="1"/>
</dbReference>
<name>A0A840DMG8_9MICO</name>
<dbReference type="InterPro" id="IPR000523">
    <property type="entry name" value="Mg_chelatse_chII-like_cat_dom"/>
</dbReference>
<accession>A0A840DMG8</accession>
<dbReference type="InterPro" id="IPR004482">
    <property type="entry name" value="Mg_chelat-rel"/>
</dbReference>
<dbReference type="AlphaFoldDB" id="A0A840DMG8"/>
<evidence type="ECO:0000313" key="3">
    <source>
        <dbReference type="EMBL" id="MBB4070759.1"/>
    </source>
</evidence>
<dbReference type="InterPro" id="IPR020568">
    <property type="entry name" value="Ribosomal_Su5_D2-typ_SF"/>
</dbReference>
<dbReference type="PANTHER" id="PTHR32039">
    <property type="entry name" value="MAGNESIUM-CHELATASE SUBUNIT CHLI"/>
    <property type="match status" value="1"/>
</dbReference>
<dbReference type="InterPro" id="IPR014721">
    <property type="entry name" value="Ribsml_uS5_D2-typ_fold_subgr"/>
</dbReference>